<dbReference type="STRING" id="1842727.RD110_05540"/>
<dbReference type="PRINTS" id="PR00702">
    <property type="entry name" value="ACRIFLAVINRP"/>
</dbReference>
<keyword evidence="4" id="KW-1003">Cell membrane</keyword>
<feature type="transmembrane region" description="Helical" evidence="9">
    <location>
        <begin position="369"/>
        <end position="389"/>
    </location>
</feature>
<evidence type="ECO:0000256" key="2">
    <source>
        <dbReference type="ARBA" id="ARBA00010942"/>
    </source>
</evidence>
<name>A0A1P8JSJ3_9BURK</name>
<evidence type="ECO:0000256" key="8">
    <source>
        <dbReference type="ARBA" id="ARBA00023136"/>
    </source>
</evidence>
<dbReference type="InterPro" id="IPR001036">
    <property type="entry name" value="Acrflvin-R"/>
</dbReference>
<dbReference type="FunFam" id="1.20.1640.10:FF:000001">
    <property type="entry name" value="Efflux pump membrane transporter"/>
    <property type="match status" value="1"/>
</dbReference>
<evidence type="ECO:0000256" key="4">
    <source>
        <dbReference type="ARBA" id="ARBA00022475"/>
    </source>
</evidence>
<evidence type="ECO:0000256" key="9">
    <source>
        <dbReference type="RuleBase" id="RU364070"/>
    </source>
</evidence>
<dbReference type="FunFam" id="3.30.70.1430:FF:000001">
    <property type="entry name" value="Efflux pump membrane transporter"/>
    <property type="match status" value="1"/>
</dbReference>
<comment type="subcellular location">
    <subcellularLocation>
        <location evidence="1 9">Cell inner membrane</location>
        <topology evidence="1 9">Multi-pass membrane protein</topology>
    </subcellularLocation>
</comment>
<feature type="transmembrane region" description="Helical" evidence="9">
    <location>
        <begin position="905"/>
        <end position="927"/>
    </location>
</feature>
<dbReference type="Proteomes" id="UP000186609">
    <property type="component" value="Chromosome"/>
</dbReference>
<dbReference type="SUPFAM" id="SSF82714">
    <property type="entry name" value="Multidrug efflux transporter AcrB TolC docking domain, DN and DC subdomains"/>
    <property type="match status" value="2"/>
</dbReference>
<evidence type="ECO:0000256" key="6">
    <source>
        <dbReference type="ARBA" id="ARBA00022692"/>
    </source>
</evidence>
<dbReference type="GO" id="GO:0015562">
    <property type="term" value="F:efflux transmembrane transporter activity"/>
    <property type="evidence" value="ECO:0007669"/>
    <property type="project" value="InterPro"/>
</dbReference>
<accession>A0A1P8JSJ3</accession>
<dbReference type="Gene3D" id="3.30.70.1440">
    <property type="entry name" value="Multidrug efflux transporter AcrB pore domain"/>
    <property type="match status" value="1"/>
</dbReference>
<keyword evidence="3 9" id="KW-0813">Transport</keyword>
<feature type="transmembrane region" description="Helical" evidence="9">
    <location>
        <begin position="472"/>
        <end position="499"/>
    </location>
</feature>
<dbReference type="InterPro" id="IPR027463">
    <property type="entry name" value="AcrB_DN_DC_subdom"/>
</dbReference>
<dbReference type="GO" id="GO:0009636">
    <property type="term" value="P:response to toxic substance"/>
    <property type="evidence" value="ECO:0007669"/>
    <property type="project" value="UniProtKB-ARBA"/>
</dbReference>
<dbReference type="OrthoDB" id="9176627at2"/>
<feature type="transmembrane region" description="Helical" evidence="9">
    <location>
        <begin position="933"/>
        <end position="956"/>
    </location>
</feature>
<keyword evidence="7 9" id="KW-1133">Transmembrane helix</keyword>
<evidence type="ECO:0000256" key="3">
    <source>
        <dbReference type="ARBA" id="ARBA00022448"/>
    </source>
</evidence>
<dbReference type="EMBL" id="CP019236">
    <property type="protein sequence ID" value="APW36719.1"/>
    <property type="molecule type" value="Genomic_DNA"/>
</dbReference>
<comment type="similarity">
    <text evidence="2 9">Belongs to the resistance-nodulation-cell division (RND) (TC 2.A.6) family.</text>
</comment>
<keyword evidence="5 9" id="KW-0997">Cell inner membrane</keyword>
<dbReference type="KEGG" id="rhy:RD110_05540"/>
<dbReference type="Pfam" id="PF00873">
    <property type="entry name" value="ACR_tran"/>
    <property type="match status" value="1"/>
</dbReference>
<dbReference type="SUPFAM" id="SSF82866">
    <property type="entry name" value="Multidrug efflux transporter AcrB transmembrane domain"/>
    <property type="match status" value="2"/>
</dbReference>
<proteinExistence type="inferred from homology"/>
<feature type="transmembrane region" description="Helical" evidence="9">
    <location>
        <begin position="880"/>
        <end position="898"/>
    </location>
</feature>
<sequence>MNLSKFFIDRPIFAGVLSLLILISGLLALRALPISEYPEVAPPQVVVRATYPGANPKVIAETVATPLEEQINGVEGMLYMGSQATTDGVMTLTVTFKLGTDPDKAQQLVQNRVSQAEPRLPEEVRRLGITTIKSSPDLTMVVHLVSPNNRYDMTYLRNYAVLNVKDSLARIQGVGQVQIFGGGDYAMRVWLDPQKVAQRGLSASDVVAAIRGQNIQAAAGVVGASPGLAGVDMQLSINAQGRLQSEEEFGDIIVKTSPDGAVTRLRDIGRLEMGAADYSLRSLLNNDSAVGMGVFQSPGSNALDISSNVRKTMAELGKNMPEGVEFRIAYDPTQFVRASIESVVHTLLEAIALVVLVVILFLQTWRASIIPLLAVPVSVVGTFAVLHILGFSINALSLFGLVLAIGIVVDDAIVVVENVERNIEAGLSPREATYRAMREVSGPIIAIALVLVAVFVPLAFISGLTGQFYKQFAVTIAISTVISAINSLTLSPALAALLLRGHDAPKDALTRFMDKTLGWLFRGFNKLFSRGSEAYSGGVKRVIGRKALMMVIYLALIGVTFGLFKAVPSGFVPAQDKQYLIGFAQLPDGATLDRTEDVIKRMGDIVKKNPNVEDAIAFPGLSINGFTNSSNSGIVFATLKPFAERKRADQSGGAVAGQLNQAFGSIQDAFIVMFPPPPVAGLGTTGGFKLQLEDRGGLGYDEMDKAVKAFMAKAYQTPELAGMFTSWQVNVPQLYADIDRTKARQLGVPVTDIFDTMQIYLGSLYANDFNKFGRTYSVRVQADAPYRARAEDVGLLKVRSSSGEMVPLSALMKVNASFGPERAMRYNGYLAADINGGPAPGFSSGQAQDAINRIAAETLPKGMSYEWTELTYQEILAGNSAFLVFPLAILLVFLVLAAQYESLTLPLAIILIVPMGILAAMTGVWLHGGDNNVFTQIGLIVLVGLSAKNAILIVEFARELEFAGRTPIQAAIEASRLRLRPILMTSLAFIMGVLPLVLSTGAGAEMRSAMGVAVFAGMIGVTAFGLFLTPVFYVLMRRLAGNRALKLHGTEPHTEEAFVSAHPVVHGGGGGSTHPLPAAPLKALE</sequence>
<dbReference type="Gene3D" id="3.30.70.1430">
    <property type="entry name" value="Multidrug efflux transporter AcrB pore domain"/>
    <property type="match status" value="2"/>
</dbReference>
<dbReference type="PANTHER" id="PTHR32063">
    <property type="match status" value="1"/>
</dbReference>
<dbReference type="Gene3D" id="3.30.70.1320">
    <property type="entry name" value="Multidrug efflux transporter AcrB pore domain like"/>
    <property type="match status" value="1"/>
</dbReference>
<feature type="transmembrane region" description="Helical" evidence="9">
    <location>
        <begin position="977"/>
        <end position="998"/>
    </location>
</feature>
<organism evidence="11 12">
    <name type="scientific">Rhodoferax koreensis</name>
    <dbReference type="NCBI Taxonomy" id="1842727"/>
    <lineage>
        <taxon>Bacteria</taxon>
        <taxon>Pseudomonadati</taxon>
        <taxon>Pseudomonadota</taxon>
        <taxon>Betaproteobacteria</taxon>
        <taxon>Burkholderiales</taxon>
        <taxon>Comamonadaceae</taxon>
        <taxon>Rhodoferax</taxon>
    </lineage>
</organism>
<feature type="domain" description="SSD" evidence="10">
    <location>
        <begin position="368"/>
        <end position="497"/>
    </location>
</feature>
<dbReference type="RefSeq" id="WP_076197453.1">
    <property type="nucleotide sequence ID" value="NZ_CP019236.1"/>
</dbReference>
<feature type="transmembrane region" description="Helical" evidence="9">
    <location>
        <begin position="395"/>
        <end position="419"/>
    </location>
</feature>
<comment type="caution">
    <text evidence="9">Lacks conserved residue(s) required for the propagation of feature annotation.</text>
</comment>
<dbReference type="NCBIfam" id="NF000282">
    <property type="entry name" value="RND_permease_1"/>
    <property type="match status" value="1"/>
</dbReference>
<feature type="transmembrane region" description="Helical" evidence="9">
    <location>
        <begin position="547"/>
        <end position="567"/>
    </location>
</feature>
<evidence type="ECO:0000313" key="11">
    <source>
        <dbReference type="EMBL" id="APW36719.1"/>
    </source>
</evidence>
<feature type="transmembrane region" description="Helical" evidence="9">
    <location>
        <begin position="343"/>
        <end position="362"/>
    </location>
</feature>
<dbReference type="PANTHER" id="PTHR32063:SF11">
    <property type="entry name" value="CATION OR DRUG EFFLUX SYSTEM PROTEIN"/>
    <property type="match status" value="1"/>
</dbReference>
<keyword evidence="8 9" id="KW-0472">Membrane</keyword>
<dbReference type="InterPro" id="IPR004764">
    <property type="entry name" value="MdtF-like"/>
</dbReference>
<dbReference type="AlphaFoldDB" id="A0A1P8JSJ3"/>
<dbReference type="NCBIfam" id="TIGR00915">
    <property type="entry name" value="2A0602"/>
    <property type="match status" value="1"/>
</dbReference>
<reference evidence="11 12" key="1">
    <citation type="submission" date="2017-01" db="EMBL/GenBank/DDBJ databases">
        <authorList>
            <person name="Mah S.A."/>
            <person name="Swanson W.J."/>
            <person name="Moy G.W."/>
            <person name="Vacquier V.D."/>
        </authorList>
    </citation>
    <scope>NUCLEOTIDE SEQUENCE [LARGE SCALE GENOMIC DNA]</scope>
    <source>
        <strain evidence="11 12">DCY110</strain>
    </source>
</reference>
<feature type="transmembrane region" description="Helical" evidence="9">
    <location>
        <begin position="440"/>
        <end position="460"/>
    </location>
</feature>
<dbReference type="Gene3D" id="1.20.1640.10">
    <property type="entry name" value="Multidrug efflux transporter AcrB transmembrane domain"/>
    <property type="match status" value="2"/>
</dbReference>
<dbReference type="InterPro" id="IPR000731">
    <property type="entry name" value="SSD"/>
</dbReference>
<feature type="transmembrane region" description="Helical" evidence="9">
    <location>
        <begin position="1010"/>
        <end position="1036"/>
    </location>
</feature>
<dbReference type="GO" id="GO:0005886">
    <property type="term" value="C:plasma membrane"/>
    <property type="evidence" value="ECO:0007669"/>
    <property type="project" value="UniProtKB-SubCell"/>
</dbReference>
<evidence type="ECO:0000313" key="12">
    <source>
        <dbReference type="Proteomes" id="UP000186609"/>
    </source>
</evidence>
<evidence type="ECO:0000259" key="10">
    <source>
        <dbReference type="PROSITE" id="PS50156"/>
    </source>
</evidence>
<evidence type="ECO:0000256" key="7">
    <source>
        <dbReference type="ARBA" id="ARBA00022989"/>
    </source>
</evidence>
<keyword evidence="12" id="KW-1185">Reference proteome</keyword>
<evidence type="ECO:0000256" key="5">
    <source>
        <dbReference type="ARBA" id="ARBA00022519"/>
    </source>
</evidence>
<dbReference type="Gene3D" id="3.30.2090.10">
    <property type="entry name" value="Multidrug efflux transporter AcrB TolC docking domain, DN and DC subdomains"/>
    <property type="match status" value="2"/>
</dbReference>
<protein>
    <recommendedName>
        <fullName evidence="9">Efflux pump membrane transporter</fullName>
    </recommendedName>
</protein>
<dbReference type="GO" id="GO:0042910">
    <property type="term" value="F:xenobiotic transmembrane transporter activity"/>
    <property type="evidence" value="ECO:0007669"/>
    <property type="project" value="TreeGrafter"/>
</dbReference>
<evidence type="ECO:0000256" key="1">
    <source>
        <dbReference type="ARBA" id="ARBA00004429"/>
    </source>
</evidence>
<gene>
    <name evidence="11" type="ORF">RD110_05540</name>
</gene>
<keyword evidence="6 9" id="KW-0812">Transmembrane</keyword>
<dbReference type="SUPFAM" id="SSF82693">
    <property type="entry name" value="Multidrug efflux transporter AcrB pore domain, PN1, PN2, PC1 and PC2 subdomains"/>
    <property type="match status" value="4"/>
</dbReference>
<dbReference type="PROSITE" id="PS50156">
    <property type="entry name" value="SSD"/>
    <property type="match status" value="1"/>
</dbReference>